<protein>
    <submittedName>
        <fullName evidence="1">Uncharacterized protein</fullName>
    </submittedName>
</protein>
<keyword evidence="2" id="KW-1185">Reference proteome</keyword>
<evidence type="ECO:0000313" key="1">
    <source>
        <dbReference type="EMBL" id="KAJ2891085.1"/>
    </source>
</evidence>
<feature type="non-terminal residue" evidence="1">
    <location>
        <position position="1"/>
    </location>
</feature>
<evidence type="ECO:0000313" key="2">
    <source>
        <dbReference type="Proteomes" id="UP001139981"/>
    </source>
</evidence>
<gene>
    <name evidence="1" type="ORF">IWW38_003775</name>
</gene>
<organism evidence="1 2">
    <name type="scientific">Coemansia aciculifera</name>
    <dbReference type="NCBI Taxonomy" id="417176"/>
    <lineage>
        <taxon>Eukaryota</taxon>
        <taxon>Fungi</taxon>
        <taxon>Fungi incertae sedis</taxon>
        <taxon>Zoopagomycota</taxon>
        <taxon>Kickxellomycotina</taxon>
        <taxon>Kickxellomycetes</taxon>
        <taxon>Kickxellales</taxon>
        <taxon>Kickxellaceae</taxon>
        <taxon>Coemansia</taxon>
    </lineage>
</organism>
<reference evidence="1" key="1">
    <citation type="submission" date="2022-07" db="EMBL/GenBank/DDBJ databases">
        <title>Phylogenomic reconstructions and comparative analyses of Kickxellomycotina fungi.</title>
        <authorList>
            <person name="Reynolds N.K."/>
            <person name="Stajich J.E."/>
            <person name="Barry K."/>
            <person name="Grigoriev I.V."/>
            <person name="Crous P."/>
            <person name="Smith M.E."/>
        </authorList>
    </citation>
    <scope>NUCLEOTIDE SEQUENCE</scope>
    <source>
        <strain evidence="1">CBS 190363</strain>
    </source>
</reference>
<name>A0ACC1M0I1_9FUNG</name>
<proteinExistence type="predicted"/>
<dbReference type="EMBL" id="JANBVB010001100">
    <property type="protein sequence ID" value="KAJ2891085.1"/>
    <property type="molecule type" value="Genomic_DNA"/>
</dbReference>
<accession>A0ACC1M0I1</accession>
<sequence>GLARLANPGSYVTARLFGSRNYGLCADDSDVDISVSVSSQRNSGKSTFFRDLARLLERAAGFVRVIDISHARVPIIKFVYVSPQSRTRLEGDISLNGSKGLAKSRLVATYLDLDPRVRQVLSMLKLWAMRRNITVNTTLNSFGLLMMGLAFLISRRVVPPLQLLATGQVSPQAWARLTRIQHSPFEIAKLYPAYLAGTTDATAAAVTAAAAAQAMGGSARCLESGVDLPEWPVEGTRAYYLNGGRLHRTWQSPNQSSSAALLFELFRYYGFEFNPRLHAISTRLGATDIPRASLPHLAPPIDPSLTIAEPNKWRNGLRLLAIEDPFDLTVNCGRSAPPEWVEGLLWEMRRAAWTLVQRNQPPLDRLLLEPSDKIYRDPGIWASAYHRAFEPPLPKPIQPVFVPAVDGVPEHTVDLEALENAQLAGPNKRPRPSAAKPAAAPAAGQMRQTF</sequence>
<dbReference type="Proteomes" id="UP001139981">
    <property type="component" value="Unassembled WGS sequence"/>
</dbReference>
<comment type="caution">
    <text evidence="1">The sequence shown here is derived from an EMBL/GenBank/DDBJ whole genome shotgun (WGS) entry which is preliminary data.</text>
</comment>